<dbReference type="Gene3D" id="3.40.50.10210">
    <property type="match status" value="1"/>
</dbReference>
<evidence type="ECO:0000256" key="9">
    <source>
        <dbReference type="ARBA" id="ARBA00047340"/>
    </source>
</evidence>
<name>A0A1D2QQP9_9GAMM</name>
<evidence type="ECO:0000256" key="4">
    <source>
        <dbReference type="ARBA" id="ARBA00015486"/>
    </source>
</evidence>
<dbReference type="InterPro" id="IPR017846">
    <property type="entry name" value="Nict_dMeBzImd_PRibTrfase_bact"/>
</dbReference>
<dbReference type="Proteomes" id="UP000242502">
    <property type="component" value="Unassembled WGS sequence"/>
</dbReference>
<feature type="active site" description="Proton acceptor" evidence="10">
    <location>
        <position position="318"/>
    </location>
</feature>
<dbReference type="Gene3D" id="1.10.1610.10">
    <property type="match status" value="1"/>
</dbReference>
<comment type="function">
    <text evidence="10">Catalyzes the synthesis of alpha-ribazole-5'-phosphate from nicotinate mononucleotide (NAMN) and 5,6-dimethylbenzimidazole (DMB).</text>
</comment>
<comment type="caution">
    <text evidence="11">The sequence shown here is derived from an EMBL/GenBank/DDBJ whole genome shotgun (WGS) entry which is preliminary data.</text>
</comment>
<evidence type="ECO:0000256" key="3">
    <source>
        <dbReference type="ARBA" id="ARBA00011991"/>
    </source>
</evidence>
<dbReference type="NCBIfam" id="TIGR03160">
    <property type="entry name" value="cobT_DBIPRT"/>
    <property type="match status" value="1"/>
</dbReference>
<dbReference type="HAMAP" id="MF_00230">
    <property type="entry name" value="CobT"/>
    <property type="match status" value="1"/>
</dbReference>
<dbReference type="UniPathway" id="UPA00061">
    <property type="reaction ID" value="UER00516"/>
</dbReference>
<comment type="pathway">
    <text evidence="1 10">Nucleoside biosynthesis; alpha-ribazole biosynthesis; alpha-ribazole from 5,6-dimethylbenzimidazole: step 1/2.</text>
</comment>
<reference evidence="11 12" key="1">
    <citation type="journal article" date="2016" name="Appl. Environ. Microbiol.">
        <title>Lack of Overt Genome Reduction in the Bryostatin-Producing Bryozoan Symbiont "Candidatus Endobugula sertula".</title>
        <authorList>
            <person name="Miller I.J."/>
            <person name="Vanee N."/>
            <person name="Fong S.S."/>
            <person name="Lim-Fong G.E."/>
            <person name="Kwan J.C."/>
        </authorList>
    </citation>
    <scope>NUCLEOTIDE SEQUENCE [LARGE SCALE GENOMIC DNA]</scope>
    <source>
        <strain evidence="11">AB1-4</strain>
    </source>
</reference>
<gene>
    <name evidence="10" type="primary">cobT</name>
    <name evidence="11" type="ORF">AB835_06225</name>
</gene>
<comment type="catalytic activity">
    <reaction evidence="9 10">
        <text>5,6-dimethylbenzimidazole + nicotinate beta-D-ribonucleotide = alpha-ribazole 5'-phosphate + nicotinate + H(+)</text>
        <dbReference type="Rhea" id="RHEA:11196"/>
        <dbReference type="ChEBI" id="CHEBI:15378"/>
        <dbReference type="ChEBI" id="CHEBI:15890"/>
        <dbReference type="ChEBI" id="CHEBI:32544"/>
        <dbReference type="ChEBI" id="CHEBI:57502"/>
        <dbReference type="ChEBI" id="CHEBI:57918"/>
        <dbReference type="EC" id="2.4.2.21"/>
    </reaction>
</comment>
<dbReference type="PANTHER" id="PTHR43463:SF1">
    <property type="entry name" value="NICOTINATE-NUCLEOTIDE--DIMETHYLBENZIMIDAZOLE PHOSPHORIBOSYLTRANSFERASE"/>
    <property type="match status" value="1"/>
</dbReference>
<dbReference type="EMBL" id="MDLC01000017">
    <property type="protein sequence ID" value="ODS23915.1"/>
    <property type="molecule type" value="Genomic_DNA"/>
</dbReference>
<organism evidence="11 12">
    <name type="scientific">Candidatus Endobugula sertula</name>
    <name type="common">Bugula neritina bacterial symbiont</name>
    <dbReference type="NCBI Taxonomy" id="62101"/>
    <lineage>
        <taxon>Bacteria</taxon>
        <taxon>Pseudomonadati</taxon>
        <taxon>Pseudomonadota</taxon>
        <taxon>Gammaproteobacteria</taxon>
        <taxon>Cellvibrionales</taxon>
        <taxon>Cellvibrionaceae</taxon>
        <taxon>Candidatus Endobugula</taxon>
    </lineage>
</organism>
<dbReference type="STRING" id="62101.AB835_06225"/>
<dbReference type="PANTHER" id="PTHR43463">
    <property type="entry name" value="NICOTINATE-NUCLEOTIDE--DIMETHYLBENZIMIDAZOLE PHOSPHORIBOSYLTRANSFERASE"/>
    <property type="match status" value="1"/>
</dbReference>
<dbReference type="GO" id="GO:0009236">
    <property type="term" value="P:cobalamin biosynthetic process"/>
    <property type="evidence" value="ECO:0007669"/>
    <property type="project" value="UniProtKB-UniRule"/>
</dbReference>
<dbReference type="Pfam" id="PF02277">
    <property type="entry name" value="DBI_PRT"/>
    <property type="match status" value="1"/>
</dbReference>
<evidence type="ECO:0000313" key="12">
    <source>
        <dbReference type="Proteomes" id="UP000242502"/>
    </source>
</evidence>
<dbReference type="InterPro" id="IPR036087">
    <property type="entry name" value="Nict_dMeBzImd_PRibTrfase_sf"/>
</dbReference>
<dbReference type="EC" id="2.4.2.21" evidence="3 10"/>
<sequence>MTNQWFTQKVQKIDAEAKKRAQAHQATLTKPHGSLGRLEWLAEQFASWQGTIHPVINHITVTVFAGDHGICAQGVSAFPQAVTAQMVANFLSGGSAISVLSRALEADFSVVDMGTVGVLPNGLMHHKQLDTINLAPATADFTQHPAMTMEQLASAMRVGQQKIIDTDADLFIGGEMGIGNTTSASAIYAALLSLSPEAVVGPGTGVNQAGMQRKQQVIAAGLLLHKMHLENPYDILRCLGGFEIAGLVGSYIACAQKGIPILVDGFIATAAALLAVKLNSGVRDWLLFSHYSAEPGHRKALEYLQAEPLLDLGLRLGEGSGAAVAVSLIQSALLLHNTMATFTEAGVSENDT</sequence>
<dbReference type="SUPFAM" id="SSF52733">
    <property type="entry name" value="Nicotinate mononucleotide:5,6-dimethylbenzimidazole phosphoribosyltransferase (CobT)"/>
    <property type="match status" value="1"/>
</dbReference>
<comment type="similarity">
    <text evidence="2 10">Belongs to the CobT family.</text>
</comment>
<proteinExistence type="inferred from homology"/>
<evidence type="ECO:0000256" key="7">
    <source>
        <dbReference type="ARBA" id="ARBA00022679"/>
    </source>
</evidence>
<accession>A0A1D2QQP9</accession>
<dbReference type="AlphaFoldDB" id="A0A1D2QQP9"/>
<evidence type="ECO:0000256" key="2">
    <source>
        <dbReference type="ARBA" id="ARBA00007110"/>
    </source>
</evidence>
<evidence type="ECO:0000313" key="11">
    <source>
        <dbReference type="EMBL" id="ODS23915.1"/>
    </source>
</evidence>
<dbReference type="FunFam" id="3.40.50.10210:FF:000001">
    <property type="entry name" value="Nicotinate-nucleotide--dimethylbenzimidazole phosphoribosyltransferase"/>
    <property type="match status" value="1"/>
</dbReference>
<dbReference type="GO" id="GO:0008939">
    <property type="term" value="F:nicotinate-nucleotide-dimethylbenzimidazole phosphoribosyltransferase activity"/>
    <property type="evidence" value="ECO:0007669"/>
    <property type="project" value="UniProtKB-UniRule"/>
</dbReference>
<keyword evidence="6 10" id="KW-0328">Glycosyltransferase</keyword>
<dbReference type="CDD" id="cd02439">
    <property type="entry name" value="DMB-PRT_CobT"/>
    <property type="match status" value="1"/>
</dbReference>
<evidence type="ECO:0000256" key="10">
    <source>
        <dbReference type="HAMAP-Rule" id="MF_00230"/>
    </source>
</evidence>
<dbReference type="InterPro" id="IPR003200">
    <property type="entry name" value="Nict_dMeBzImd_PRibTrfase"/>
</dbReference>
<evidence type="ECO:0000256" key="5">
    <source>
        <dbReference type="ARBA" id="ARBA00022573"/>
    </source>
</evidence>
<dbReference type="NCBIfam" id="NF000996">
    <property type="entry name" value="PRK00105.1"/>
    <property type="match status" value="1"/>
</dbReference>
<keyword evidence="7 10" id="KW-0808">Transferase</keyword>
<evidence type="ECO:0000256" key="1">
    <source>
        <dbReference type="ARBA" id="ARBA00005049"/>
    </source>
</evidence>
<keyword evidence="5 10" id="KW-0169">Cobalamin biosynthesis</keyword>
<evidence type="ECO:0000256" key="8">
    <source>
        <dbReference type="ARBA" id="ARBA00030686"/>
    </source>
</evidence>
<dbReference type="InterPro" id="IPR023195">
    <property type="entry name" value="Nict_dMeBzImd_PRibTrfase_N"/>
</dbReference>
<evidence type="ECO:0000256" key="6">
    <source>
        <dbReference type="ARBA" id="ARBA00022676"/>
    </source>
</evidence>
<protein>
    <recommendedName>
        <fullName evidence="4 10">Nicotinate-nucleotide--dimethylbenzimidazole phosphoribosyltransferase</fullName>
        <shortName evidence="10">NN:DBI PRT</shortName>
        <ecNumber evidence="3 10">2.4.2.21</ecNumber>
    </recommendedName>
    <alternativeName>
        <fullName evidence="8 10">N(1)-alpha-phosphoribosyltransferase</fullName>
    </alternativeName>
</protein>